<dbReference type="STRING" id="418495.SAMN05216215_10779"/>
<dbReference type="EMBL" id="FNOK01000077">
    <property type="protein sequence ID" value="SDZ46768.1"/>
    <property type="molecule type" value="Genomic_DNA"/>
</dbReference>
<keyword evidence="3" id="KW-1185">Reference proteome</keyword>
<dbReference type="Proteomes" id="UP000199529">
    <property type="component" value="Unassembled WGS sequence"/>
</dbReference>
<feature type="transmembrane region" description="Helical" evidence="1">
    <location>
        <begin position="37"/>
        <end position="62"/>
    </location>
</feature>
<accession>A0A1H3TA74</accession>
<proteinExistence type="predicted"/>
<organism evidence="2 3">
    <name type="scientific">Saccharopolyspora shandongensis</name>
    <dbReference type="NCBI Taxonomy" id="418495"/>
    <lineage>
        <taxon>Bacteria</taxon>
        <taxon>Bacillati</taxon>
        <taxon>Actinomycetota</taxon>
        <taxon>Actinomycetes</taxon>
        <taxon>Pseudonocardiales</taxon>
        <taxon>Pseudonocardiaceae</taxon>
        <taxon>Saccharopolyspora</taxon>
    </lineage>
</organism>
<name>A0A1H3TA74_9PSEU</name>
<evidence type="ECO:0000313" key="3">
    <source>
        <dbReference type="Proteomes" id="UP000199529"/>
    </source>
</evidence>
<dbReference type="AlphaFoldDB" id="A0A1H3TA74"/>
<protein>
    <recommendedName>
        <fullName evidence="4">MFS transporter</fullName>
    </recommendedName>
</protein>
<dbReference type="OrthoDB" id="2957247at2"/>
<evidence type="ECO:0000313" key="2">
    <source>
        <dbReference type="EMBL" id="SDZ46768.1"/>
    </source>
</evidence>
<gene>
    <name evidence="2" type="ORF">SAMN05216215_10779</name>
</gene>
<dbReference type="RefSeq" id="WP_143061307.1">
    <property type="nucleotide sequence ID" value="NZ_FNOK01000077.1"/>
</dbReference>
<feature type="transmembrane region" description="Helical" evidence="1">
    <location>
        <begin position="74"/>
        <end position="98"/>
    </location>
</feature>
<evidence type="ECO:0008006" key="4">
    <source>
        <dbReference type="Google" id="ProtNLM"/>
    </source>
</evidence>
<keyword evidence="1" id="KW-0812">Transmembrane</keyword>
<sequence length="128" mass="13591">MTRAPDVVPGVRARTKGRPGGDFEDALSIRFIAIAPWSWPAIGVSAIVYGLGFMATSGLLAVWSYRVFPDQPSVGFSATVFFLGIGAIVGPALSGALADAWNLRAALMAQGRHRRGGPEPTTSYHHRP</sequence>
<keyword evidence="1" id="KW-1133">Transmembrane helix</keyword>
<keyword evidence="1" id="KW-0472">Membrane</keyword>
<dbReference type="SUPFAM" id="SSF103473">
    <property type="entry name" value="MFS general substrate transporter"/>
    <property type="match status" value="1"/>
</dbReference>
<evidence type="ECO:0000256" key="1">
    <source>
        <dbReference type="SAM" id="Phobius"/>
    </source>
</evidence>
<reference evidence="3" key="1">
    <citation type="submission" date="2016-10" db="EMBL/GenBank/DDBJ databases">
        <authorList>
            <person name="Varghese N."/>
            <person name="Submissions S."/>
        </authorList>
    </citation>
    <scope>NUCLEOTIDE SEQUENCE [LARGE SCALE GENOMIC DNA]</scope>
    <source>
        <strain evidence="3">CGMCC 4.3530</strain>
    </source>
</reference>
<dbReference type="InterPro" id="IPR036259">
    <property type="entry name" value="MFS_trans_sf"/>
</dbReference>